<dbReference type="EMBL" id="FQXJ01000005">
    <property type="protein sequence ID" value="SHH86010.1"/>
    <property type="molecule type" value="Genomic_DNA"/>
</dbReference>
<evidence type="ECO:0000313" key="1">
    <source>
        <dbReference type="EMBL" id="SHH86010.1"/>
    </source>
</evidence>
<accession>A0A1M5WEX0</accession>
<dbReference type="OrthoDB" id="2876402at2"/>
<organism evidence="1 2">
    <name type="scientific">Desulfosporosinus lacus DSM 15449</name>
    <dbReference type="NCBI Taxonomy" id="1121420"/>
    <lineage>
        <taxon>Bacteria</taxon>
        <taxon>Bacillati</taxon>
        <taxon>Bacillota</taxon>
        <taxon>Clostridia</taxon>
        <taxon>Eubacteriales</taxon>
        <taxon>Desulfitobacteriaceae</taxon>
        <taxon>Desulfosporosinus</taxon>
    </lineage>
</organism>
<dbReference type="RefSeq" id="WP_084110208.1">
    <property type="nucleotide sequence ID" value="NZ_FQXJ01000005.1"/>
</dbReference>
<gene>
    <name evidence="1" type="ORF">SAMN02746098_01586</name>
</gene>
<name>A0A1M5WEX0_9FIRM</name>
<dbReference type="AlphaFoldDB" id="A0A1M5WEX0"/>
<evidence type="ECO:0000313" key="2">
    <source>
        <dbReference type="Proteomes" id="UP000183954"/>
    </source>
</evidence>
<dbReference type="Proteomes" id="UP000183954">
    <property type="component" value="Unassembled WGS sequence"/>
</dbReference>
<keyword evidence="2" id="KW-1185">Reference proteome</keyword>
<reference evidence="2" key="1">
    <citation type="submission" date="2016-11" db="EMBL/GenBank/DDBJ databases">
        <authorList>
            <person name="Varghese N."/>
            <person name="Submissions S."/>
        </authorList>
    </citation>
    <scope>NUCLEOTIDE SEQUENCE [LARGE SCALE GENOMIC DNA]</scope>
    <source>
        <strain evidence="2">DSM 15449</strain>
    </source>
</reference>
<proteinExistence type="predicted"/>
<protein>
    <submittedName>
        <fullName evidence="1">Uncharacterized protein</fullName>
    </submittedName>
</protein>
<sequence length="206" mass="24405">MRTANDLIMHDLYTKAFTNTLHAYMANEQQDVKPFIKKMIVYGVKAVNTKKDRETITQEDAERDFQYVETIKLFMGSLTPAEFVNLFPIRKDYRGHKYECKDYFYTRDYIKGLNPVNPIGDEMTMFLWEYTNWEINMFTVHIMGCMSNLRRLAGQSSLMEEWIGIMEGKTYTMHTDLKGTQFLFDKETGKTTKVNKRRSKHLKLVR</sequence>
<dbReference type="STRING" id="1121420.SAMN02746098_01586"/>